<dbReference type="SUPFAM" id="SSF46955">
    <property type="entry name" value="Putative DNA-binding domain"/>
    <property type="match status" value="1"/>
</dbReference>
<dbReference type="Proteomes" id="UP000252100">
    <property type="component" value="Chromosome"/>
</dbReference>
<dbReference type="InterPro" id="IPR009061">
    <property type="entry name" value="DNA-bd_dom_put_sf"/>
</dbReference>
<organism evidence="3 4">
    <name type="scientific">Salicibibacter kimchii</name>
    <dbReference type="NCBI Taxonomy" id="2099786"/>
    <lineage>
        <taxon>Bacteria</taxon>
        <taxon>Bacillati</taxon>
        <taxon>Bacillota</taxon>
        <taxon>Bacilli</taxon>
        <taxon>Bacillales</taxon>
        <taxon>Bacillaceae</taxon>
        <taxon>Salicibibacter</taxon>
    </lineage>
</organism>
<dbReference type="AlphaFoldDB" id="A0A345BVD8"/>
<evidence type="ECO:0000313" key="3">
    <source>
        <dbReference type="EMBL" id="AXF54919.1"/>
    </source>
</evidence>
<evidence type="ECO:0000256" key="1">
    <source>
        <dbReference type="SAM" id="MobiDB-lite"/>
    </source>
</evidence>
<feature type="domain" description="HTH merR-type" evidence="2">
    <location>
        <begin position="11"/>
        <end position="59"/>
    </location>
</feature>
<protein>
    <submittedName>
        <fullName evidence="3">MerR family transcriptional regulator</fullName>
    </submittedName>
</protein>
<dbReference type="InterPro" id="IPR000551">
    <property type="entry name" value="MerR-type_HTH_dom"/>
</dbReference>
<dbReference type="Gene3D" id="1.10.1660.10">
    <property type="match status" value="1"/>
</dbReference>
<name>A0A345BVD8_9BACI</name>
<dbReference type="GO" id="GO:0006355">
    <property type="term" value="P:regulation of DNA-templated transcription"/>
    <property type="evidence" value="ECO:0007669"/>
    <property type="project" value="InterPro"/>
</dbReference>
<reference evidence="3 4" key="1">
    <citation type="journal article" date="2018" name="J. Microbiol.">
        <title>Salicibibacter kimchii gen. nov., sp. nov., a moderately halophilic and alkalitolerant bacterium in the family Bacillaceae, isolated from kimchi.</title>
        <authorList>
            <person name="Jang J.Y."/>
            <person name="Oh Y.J."/>
            <person name="Lim S.K."/>
            <person name="Park H.K."/>
            <person name="Lee C."/>
            <person name="Kim J.Y."/>
            <person name="Lee M.A."/>
            <person name="Choi H.J."/>
        </authorList>
    </citation>
    <scope>NUCLEOTIDE SEQUENCE [LARGE SCALE GENOMIC DNA]</scope>
    <source>
        <strain evidence="3 4">NKC1-1</strain>
    </source>
</reference>
<keyword evidence="4" id="KW-1185">Reference proteome</keyword>
<dbReference type="KEGG" id="rue:DT065_02060"/>
<accession>A0A345BVD8</accession>
<dbReference type="Pfam" id="PF13411">
    <property type="entry name" value="MerR_1"/>
    <property type="match status" value="1"/>
</dbReference>
<feature type="compositionally biased region" description="Basic and acidic residues" evidence="1">
    <location>
        <begin position="132"/>
        <end position="150"/>
    </location>
</feature>
<gene>
    <name evidence="3" type="ORF">DT065_02060</name>
</gene>
<sequence>MVFRLSTLVKTKNVAEVLRVAPKTVQTWVRKYQIPVKTNDRGHYLYDDDAIDRLQAVKSTQMPEGNDPFIEREAKPTYAEAEKRMDDILRRLDHLETMIEQKADEVVSFQLLKHRQALDDLQGSLAAMEEGLKDLESDRTEPKERLEGPKKERKKLANMFVFSS</sequence>
<feature type="region of interest" description="Disordered" evidence="1">
    <location>
        <begin position="132"/>
        <end position="152"/>
    </location>
</feature>
<proteinExistence type="predicted"/>
<evidence type="ECO:0000313" key="4">
    <source>
        <dbReference type="Proteomes" id="UP000252100"/>
    </source>
</evidence>
<dbReference type="GO" id="GO:0003677">
    <property type="term" value="F:DNA binding"/>
    <property type="evidence" value="ECO:0007669"/>
    <property type="project" value="InterPro"/>
</dbReference>
<evidence type="ECO:0000259" key="2">
    <source>
        <dbReference type="Pfam" id="PF13411"/>
    </source>
</evidence>
<dbReference type="EMBL" id="CP031092">
    <property type="protein sequence ID" value="AXF54919.1"/>
    <property type="molecule type" value="Genomic_DNA"/>
</dbReference>